<sequence length="672" mass="72924">MENNTNTNKTAGIWNSVPDLDGSNGALKALAKNVANHMKLNRPEMKRVVAKVVAERHGLGDVGDYKGYMYYAKPDRINMNQLIAQSKVAFDEMMQQQRHRENLQQQKQNGQQQQQRKALGKMTEGNRRSQSGGGGGGVGGPSKKKAVSRKSSTAVFQLQNWGHKSLNGVIIDETHLPRGGKEILLAVNRRMVAMDPGSNKKKKKTKMPSAVPVKKLPRKLKPTSAMKKTSSSSSSSTTRPPVVVKKASVRKIPAKGAANPIVPKVVDLPPSPLKDEAYRLPAGSSFHPLPANPIESDTKKPSARSKSKISINQKQTVQRQRNYDKPWLVGRHKRHNRHKTEGGGGGGAPAAAAVGAGGDAEGLDKSSGRKLPSPALKRPRTRVSHQSAGGAGATNQKLKEAPSKFNVSKTAISSRANPKPKGGKSKTKQVKQQSQAVSTSQGSRKETNTTTPQNRGSRANKVFQARLIKDMLREEAIDEPERLEAGSIRRPTRGGKKRREKKPKMDAHQQQEEEEDADAAATVIEVCADKAMQQQAKPSKASKTKLKVKPKDKPAPKNSRFKRIPKVANSSPKDSSPKAANSKAANSKAANSKAASPKAASPKATFALASPQNHPSTKPINPHPKPRYLLRTRRVPVASSLGSIGNLRTTSKDILFSELNWDTLLREILHEV</sequence>
<dbReference type="OrthoDB" id="7864662at2759"/>
<accession>A0A0Q9X0A6</accession>
<feature type="region of interest" description="Disordered" evidence="1">
    <location>
        <begin position="262"/>
        <end position="626"/>
    </location>
</feature>
<gene>
    <name evidence="2" type="primary">Dwil\GK27773</name>
    <name evidence="2" type="ORF">Dwil_GK27773</name>
</gene>
<evidence type="ECO:0000313" key="3">
    <source>
        <dbReference type="Proteomes" id="UP000007798"/>
    </source>
</evidence>
<feature type="compositionally biased region" description="Polar residues" evidence="1">
    <location>
        <begin position="405"/>
        <end position="416"/>
    </location>
</feature>
<feature type="compositionally biased region" description="Low complexity" evidence="1">
    <location>
        <begin position="103"/>
        <end position="115"/>
    </location>
</feature>
<feature type="compositionally biased region" description="Gly residues" evidence="1">
    <location>
        <begin position="131"/>
        <end position="140"/>
    </location>
</feature>
<organism evidence="2 3">
    <name type="scientific">Drosophila willistoni</name>
    <name type="common">Fruit fly</name>
    <dbReference type="NCBI Taxonomy" id="7260"/>
    <lineage>
        <taxon>Eukaryota</taxon>
        <taxon>Metazoa</taxon>
        <taxon>Ecdysozoa</taxon>
        <taxon>Arthropoda</taxon>
        <taxon>Hexapoda</taxon>
        <taxon>Insecta</taxon>
        <taxon>Pterygota</taxon>
        <taxon>Neoptera</taxon>
        <taxon>Endopterygota</taxon>
        <taxon>Diptera</taxon>
        <taxon>Brachycera</taxon>
        <taxon>Muscomorpha</taxon>
        <taxon>Ephydroidea</taxon>
        <taxon>Drosophilidae</taxon>
        <taxon>Drosophila</taxon>
        <taxon>Sophophora</taxon>
    </lineage>
</organism>
<protein>
    <submittedName>
        <fullName evidence="2">Uncharacterized protein</fullName>
    </submittedName>
</protein>
<feature type="compositionally biased region" description="Low complexity" evidence="1">
    <location>
        <begin position="229"/>
        <end position="238"/>
    </location>
</feature>
<dbReference type="InParanoid" id="A0A0Q9X0A6"/>
<feature type="compositionally biased region" description="Polar residues" evidence="1">
    <location>
        <begin position="610"/>
        <end position="619"/>
    </location>
</feature>
<dbReference type="AlphaFoldDB" id="A0A0Q9X0A6"/>
<feature type="compositionally biased region" description="Basic residues" evidence="1">
    <location>
        <begin position="490"/>
        <end position="502"/>
    </location>
</feature>
<feature type="compositionally biased region" description="Low complexity" evidence="1">
    <location>
        <begin position="568"/>
        <end position="604"/>
    </location>
</feature>
<feature type="region of interest" description="Disordered" evidence="1">
    <location>
        <begin position="194"/>
        <end position="248"/>
    </location>
</feature>
<feature type="compositionally biased region" description="Low complexity" evidence="1">
    <location>
        <begin position="430"/>
        <end position="441"/>
    </location>
</feature>
<feature type="compositionally biased region" description="Polar residues" evidence="1">
    <location>
        <begin position="308"/>
        <end position="320"/>
    </location>
</feature>
<keyword evidence="3" id="KW-1185">Reference proteome</keyword>
<dbReference type="Proteomes" id="UP000007798">
    <property type="component" value="Unassembled WGS sequence"/>
</dbReference>
<evidence type="ECO:0000313" key="2">
    <source>
        <dbReference type="EMBL" id="KRF98888.1"/>
    </source>
</evidence>
<feature type="compositionally biased region" description="Polar residues" evidence="1">
    <location>
        <begin position="448"/>
        <end position="457"/>
    </location>
</feature>
<dbReference type="EMBL" id="CH963925">
    <property type="protein sequence ID" value="KRF98888.1"/>
    <property type="molecule type" value="Genomic_DNA"/>
</dbReference>
<reference evidence="2 3" key="1">
    <citation type="journal article" date="2007" name="Nature">
        <title>Evolution of genes and genomes on the Drosophila phylogeny.</title>
        <authorList>
            <consortium name="Drosophila 12 Genomes Consortium"/>
            <person name="Clark A.G."/>
            <person name="Eisen M.B."/>
            <person name="Smith D.R."/>
            <person name="Bergman C.M."/>
            <person name="Oliver B."/>
            <person name="Markow T.A."/>
            <person name="Kaufman T.C."/>
            <person name="Kellis M."/>
            <person name="Gelbart W."/>
            <person name="Iyer V.N."/>
            <person name="Pollard D.A."/>
            <person name="Sackton T.B."/>
            <person name="Larracuente A.M."/>
            <person name="Singh N.D."/>
            <person name="Abad J.P."/>
            <person name="Abt D.N."/>
            <person name="Adryan B."/>
            <person name="Aguade M."/>
            <person name="Akashi H."/>
            <person name="Anderson W.W."/>
            <person name="Aquadro C.F."/>
            <person name="Ardell D.H."/>
            <person name="Arguello R."/>
            <person name="Artieri C.G."/>
            <person name="Barbash D.A."/>
            <person name="Barker D."/>
            <person name="Barsanti P."/>
            <person name="Batterham P."/>
            <person name="Batzoglou S."/>
            <person name="Begun D."/>
            <person name="Bhutkar A."/>
            <person name="Blanco E."/>
            <person name="Bosak S.A."/>
            <person name="Bradley R.K."/>
            <person name="Brand A.D."/>
            <person name="Brent M.R."/>
            <person name="Brooks A.N."/>
            <person name="Brown R.H."/>
            <person name="Butlin R.K."/>
            <person name="Caggese C."/>
            <person name="Calvi B.R."/>
            <person name="Bernardo de Carvalho A."/>
            <person name="Caspi A."/>
            <person name="Castrezana S."/>
            <person name="Celniker S.E."/>
            <person name="Chang J.L."/>
            <person name="Chapple C."/>
            <person name="Chatterji S."/>
            <person name="Chinwalla A."/>
            <person name="Civetta A."/>
            <person name="Clifton S.W."/>
            <person name="Comeron J.M."/>
            <person name="Costello J.C."/>
            <person name="Coyne J.A."/>
            <person name="Daub J."/>
            <person name="David R.G."/>
            <person name="Delcher A.L."/>
            <person name="Delehaunty K."/>
            <person name="Do C.B."/>
            <person name="Ebling H."/>
            <person name="Edwards K."/>
            <person name="Eickbush T."/>
            <person name="Evans J.D."/>
            <person name="Filipski A."/>
            <person name="Findeiss S."/>
            <person name="Freyhult E."/>
            <person name="Fulton L."/>
            <person name="Fulton R."/>
            <person name="Garcia A.C."/>
            <person name="Gardiner A."/>
            <person name="Garfield D.A."/>
            <person name="Garvin B.E."/>
            <person name="Gibson G."/>
            <person name="Gilbert D."/>
            <person name="Gnerre S."/>
            <person name="Godfrey J."/>
            <person name="Good R."/>
            <person name="Gotea V."/>
            <person name="Gravely B."/>
            <person name="Greenberg A.J."/>
            <person name="Griffiths-Jones S."/>
            <person name="Gross S."/>
            <person name="Guigo R."/>
            <person name="Gustafson E.A."/>
            <person name="Haerty W."/>
            <person name="Hahn M.W."/>
            <person name="Halligan D.L."/>
            <person name="Halpern A.L."/>
            <person name="Halter G.M."/>
            <person name="Han M.V."/>
            <person name="Heger A."/>
            <person name="Hillier L."/>
            <person name="Hinrichs A.S."/>
            <person name="Holmes I."/>
            <person name="Hoskins R.A."/>
            <person name="Hubisz M.J."/>
            <person name="Hultmark D."/>
            <person name="Huntley M.A."/>
            <person name="Jaffe D.B."/>
            <person name="Jagadeeshan S."/>
            <person name="Jeck W.R."/>
            <person name="Johnson J."/>
            <person name="Jones C.D."/>
            <person name="Jordan W.C."/>
            <person name="Karpen G.H."/>
            <person name="Kataoka E."/>
            <person name="Keightley P.D."/>
            <person name="Kheradpour P."/>
            <person name="Kirkness E.F."/>
            <person name="Koerich L.B."/>
            <person name="Kristiansen K."/>
            <person name="Kudrna D."/>
            <person name="Kulathinal R.J."/>
            <person name="Kumar S."/>
            <person name="Kwok R."/>
            <person name="Lander E."/>
            <person name="Langley C.H."/>
            <person name="Lapoint R."/>
            <person name="Lazzaro B.P."/>
            <person name="Lee S.J."/>
            <person name="Levesque L."/>
            <person name="Li R."/>
            <person name="Lin C.F."/>
            <person name="Lin M.F."/>
            <person name="Lindblad-Toh K."/>
            <person name="Llopart A."/>
            <person name="Long M."/>
            <person name="Low L."/>
            <person name="Lozovsky E."/>
            <person name="Lu J."/>
            <person name="Luo M."/>
            <person name="Machado C.A."/>
            <person name="Makalowski W."/>
            <person name="Marzo M."/>
            <person name="Matsuda M."/>
            <person name="Matzkin L."/>
            <person name="McAllister B."/>
            <person name="McBride C.S."/>
            <person name="McKernan B."/>
            <person name="McKernan K."/>
            <person name="Mendez-Lago M."/>
            <person name="Minx P."/>
            <person name="Mollenhauer M.U."/>
            <person name="Montooth K."/>
            <person name="Mount S.M."/>
            <person name="Mu X."/>
            <person name="Myers E."/>
            <person name="Negre B."/>
            <person name="Newfeld S."/>
            <person name="Nielsen R."/>
            <person name="Noor M.A."/>
            <person name="O'Grady P."/>
            <person name="Pachter L."/>
            <person name="Papaceit M."/>
            <person name="Parisi M.J."/>
            <person name="Parisi M."/>
            <person name="Parts L."/>
            <person name="Pedersen J.S."/>
            <person name="Pesole G."/>
            <person name="Phillippy A.M."/>
            <person name="Ponting C.P."/>
            <person name="Pop M."/>
            <person name="Porcelli D."/>
            <person name="Powell J.R."/>
            <person name="Prohaska S."/>
            <person name="Pruitt K."/>
            <person name="Puig M."/>
            <person name="Quesneville H."/>
            <person name="Ram K.R."/>
            <person name="Rand D."/>
            <person name="Rasmussen M.D."/>
            <person name="Reed L.K."/>
            <person name="Reenan R."/>
            <person name="Reily A."/>
            <person name="Remington K.A."/>
            <person name="Rieger T.T."/>
            <person name="Ritchie M.G."/>
            <person name="Robin C."/>
            <person name="Rogers Y.H."/>
            <person name="Rohde C."/>
            <person name="Rozas J."/>
            <person name="Rubenfield M.J."/>
            <person name="Ruiz A."/>
            <person name="Russo S."/>
            <person name="Salzberg S.L."/>
            <person name="Sanchez-Gracia A."/>
            <person name="Saranga D.J."/>
            <person name="Sato H."/>
            <person name="Schaeffer S.W."/>
            <person name="Schatz M.C."/>
            <person name="Schlenke T."/>
            <person name="Schwartz R."/>
            <person name="Segarra C."/>
            <person name="Singh R.S."/>
            <person name="Sirot L."/>
            <person name="Sirota M."/>
            <person name="Sisneros N.B."/>
            <person name="Smith C.D."/>
            <person name="Smith T.F."/>
            <person name="Spieth J."/>
            <person name="Stage D.E."/>
            <person name="Stark A."/>
            <person name="Stephan W."/>
            <person name="Strausberg R.L."/>
            <person name="Strempel S."/>
            <person name="Sturgill D."/>
            <person name="Sutton G."/>
            <person name="Sutton G.G."/>
            <person name="Tao W."/>
            <person name="Teichmann S."/>
            <person name="Tobari Y.N."/>
            <person name="Tomimura Y."/>
            <person name="Tsolas J.M."/>
            <person name="Valente V.L."/>
            <person name="Venter E."/>
            <person name="Venter J.C."/>
            <person name="Vicario S."/>
            <person name="Vieira F.G."/>
            <person name="Vilella A.J."/>
            <person name="Villasante A."/>
            <person name="Walenz B."/>
            <person name="Wang J."/>
            <person name="Wasserman M."/>
            <person name="Watts T."/>
            <person name="Wilson D."/>
            <person name="Wilson R.K."/>
            <person name="Wing R.A."/>
            <person name="Wolfner M.F."/>
            <person name="Wong A."/>
            <person name="Wong G.K."/>
            <person name="Wu C.I."/>
            <person name="Wu G."/>
            <person name="Yamamoto D."/>
            <person name="Yang H.P."/>
            <person name="Yang S.P."/>
            <person name="Yorke J.A."/>
            <person name="Yoshida K."/>
            <person name="Zdobnov E."/>
            <person name="Zhang P."/>
            <person name="Zhang Y."/>
            <person name="Zimin A.V."/>
            <person name="Baldwin J."/>
            <person name="Abdouelleil A."/>
            <person name="Abdulkadir J."/>
            <person name="Abebe A."/>
            <person name="Abera B."/>
            <person name="Abreu J."/>
            <person name="Acer S.C."/>
            <person name="Aftuck L."/>
            <person name="Alexander A."/>
            <person name="An P."/>
            <person name="Anderson E."/>
            <person name="Anderson S."/>
            <person name="Arachi H."/>
            <person name="Azer M."/>
            <person name="Bachantsang P."/>
            <person name="Barry A."/>
            <person name="Bayul T."/>
            <person name="Berlin A."/>
            <person name="Bessette D."/>
            <person name="Bloom T."/>
            <person name="Blye J."/>
            <person name="Boguslavskiy L."/>
            <person name="Bonnet C."/>
            <person name="Boukhgalter B."/>
            <person name="Bourzgui I."/>
            <person name="Brown A."/>
            <person name="Cahill P."/>
            <person name="Channer S."/>
            <person name="Cheshatsang Y."/>
            <person name="Chuda L."/>
            <person name="Citroen M."/>
            <person name="Collymore A."/>
            <person name="Cooke P."/>
            <person name="Costello M."/>
            <person name="D'Aco K."/>
            <person name="Daza R."/>
            <person name="De Haan G."/>
            <person name="DeGray S."/>
            <person name="DeMaso C."/>
            <person name="Dhargay N."/>
            <person name="Dooley K."/>
            <person name="Dooley E."/>
            <person name="Doricent M."/>
            <person name="Dorje P."/>
            <person name="Dorjee K."/>
            <person name="Dupes A."/>
            <person name="Elong R."/>
            <person name="Falk J."/>
            <person name="Farina A."/>
            <person name="Faro S."/>
            <person name="Ferguson D."/>
            <person name="Fisher S."/>
            <person name="Foley C.D."/>
            <person name="Franke A."/>
            <person name="Friedrich D."/>
            <person name="Gadbois L."/>
            <person name="Gearin G."/>
            <person name="Gearin C.R."/>
            <person name="Giannoukos G."/>
            <person name="Goode T."/>
            <person name="Graham J."/>
            <person name="Grandbois E."/>
            <person name="Grewal S."/>
            <person name="Gyaltsen K."/>
            <person name="Hafez N."/>
            <person name="Hagos B."/>
            <person name="Hall J."/>
            <person name="Henson C."/>
            <person name="Hollinger A."/>
            <person name="Honan T."/>
            <person name="Huard M.D."/>
            <person name="Hughes L."/>
            <person name="Hurhula B."/>
            <person name="Husby M.E."/>
            <person name="Kamat A."/>
            <person name="Kanga B."/>
            <person name="Kashin S."/>
            <person name="Khazanovich D."/>
            <person name="Kisner P."/>
            <person name="Lance K."/>
            <person name="Lara M."/>
            <person name="Lee W."/>
            <person name="Lennon N."/>
            <person name="Letendre F."/>
            <person name="LeVine R."/>
            <person name="Lipovsky A."/>
            <person name="Liu X."/>
            <person name="Liu J."/>
            <person name="Liu S."/>
            <person name="Lokyitsang T."/>
            <person name="Lokyitsang Y."/>
            <person name="Lubonja R."/>
            <person name="Lui A."/>
            <person name="MacDonald P."/>
            <person name="Magnisalis V."/>
            <person name="Maru K."/>
            <person name="Matthews C."/>
            <person name="McCusker W."/>
            <person name="McDonough S."/>
            <person name="Mehta T."/>
            <person name="Meldrim J."/>
            <person name="Meneus L."/>
            <person name="Mihai O."/>
            <person name="Mihalev A."/>
            <person name="Mihova T."/>
            <person name="Mittelman R."/>
            <person name="Mlenga V."/>
            <person name="Montmayeur A."/>
            <person name="Mulrain L."/>
            <person name="Navidi A."/>
            <person name="Naylor J."/>
            <person name="Negash T."/>
            <person name="Nguyen T."/>
            <person name="Nguyen N."/>
            <person name="Nicol R."/>
            <person name="Norbu C."/>
            <person name="Norbu N."/>
            <person name="Novod N."/>
            <person name="O'Neill B."/>
            <person name="Osman S."/>
            <person name="Markiewicz E."/>
            <person name="Oyono O.L."/>
            <person name="Patti C."/>
            <person name="Phunkhang P."/>
            <person name="Pierre F."/>
            <person name="Priest M."/>
            <person name="Raghuraman S."/>
            <person name="Rege F."/>
            <person name="Reyes R."/>
            <person name="Rise C."/>
            <person name="Rogov P."/>
            <person name="Ross K."/>
            <person name="Ryan E."/>
            <person name="Settipalli S."/>
            <person name="Shea T."/>
            <person name="Sherpa N."/>
            <person name="Shi L."/>
            <person name="Shih D."/>
            <person name="Sparrow T."/>
            <person name="Spaulding J."/>
            <person name="Stalker J."/>
            <person name="Stange-Thomann N."/>
            <person name="Stavropoulos S."/>
            <person name="Stone C."/>
            <person name="Strader C."/>
            <person name="Tesfaye S."/>
            <person name="Thomson T."/>
            <person name="Thoulutsang Y."/>
            <person name="Thoulutsang D."/>
            <person name="Topham K."/>
            <person name="Topping I."/>
            <person name="Tsamla T."/>
            <person name="Vassiliev H."/>
            <person name="Vo A."/>
            <person name="Wangchuk T."/>
            <person name="Wangdi T."/>
            <person name="Weiand M."/>
            <person name="Wilkinson J."/>
            <person name="Wilson A."/>
            <person name="Yadav S."/>
            <person name="Young G."/>
            <person name="Yu Q."/>
            <person name="Zembek L."/>
            <person name="Zhong D."/>
            <person name="Zimmer A."/>
            <person name="Zwirko Z."/>
            <person name="Jaffe D.B."/>
            <person name="Alvarez P."/>
            <person name="Brockman W."/>
            <person name="Butler J."/>
            <person name="Chin C."/>
            <person name="Gnerre S."/>
            <person name="Grabherr M."/>
            <person name="Kleber M."/>
            <person name="Mauceli E."/>
            <person name="MacCallum I."/>
        </authorList>
    </citation>
    <scope>NUCLEOTIDE SEQUENCE [LARGE SCALE GENOMIC DNA]</scope>
    <source>
        <strain evidence="3">Tucson 14030-0811.24</strain>
    </source>
</reference>
<dbReference type="FunCoup" id="A0A0Q9X0A6">
    <property type="interactions" value="21"/>
</dbReference>
<feature type="compositionally biased region" description="Basic and acidic residues" evidence="1">
    <location>
        <begin position="467"/>
        <end position="484"/>
    </location>
</feature>
<evidence type="ECO:0000256" key="1">
    <source>
        <dbReference type="SAM" id="MobiDB-lite"/>
    </source>
</evidence>
<feature type="region of interest" description="Disordered" evidence="1">
    <location>
        <begin position="94"/>
        <end position="151"/>
    </location>
</feature>
<name>A0A0Q9X0A6_DROWI</name>
<proteinExistence type="predicted"/>